<dbReference type="EMBL" id="CP012643">
    <property type="protein sequence ID" value="ALI99062.1"/>
    <property type="molecule type" value="Genomic_DNA"/>
</dbReference>
<dbReference type="AlphaFoldDB" id="A0A0P0CXE2"/>
<dbReference type="OrthoDB" id="9804920at2"/>
<sequence length="329" mass="36785">MPLPIIDLHCDLTGYLAWIPGATTMDVDVIGCAIPHLQAGRVRLQTMAFFTLTEPGSAAFTLKQARLFKEHLLLSKDVFAPICQKDFGNQVLHGERVAIVAAIENASGLCEEEEPLELAFSRLEEIIHLAGPLLYISLTHADQNRFSGGNFTPGVGLKPNGEELLRYLSGRRIAIDLSHTSDAAAYDLLNFIDKQGLDIPVIASHSNFRAVYDAPRNLPQELVQEVIRREGLIGINFLKNFVHPERPEVLLEHIQYGFERAPKAICFGADFFQESGMMVGGESYFHREHRNAAQYSTILQALEQQFSPEHLIALSYGNALQFMQRLWSK</sequence>
<protein>
    <recommendedName>
        <fullName evidence="3">Peptidase</fullName>
    </recommendedName>
</protein>
<evidence type="ECO:0008006" key="3">
    <source>
        <dbReference type="Google" id="ProtNLM"/>
    </source>
</evidence>
<dbReference type="PANTHER" id="PTHR10443">
    <property type="entry name" value="MICROSOMAL DIPEPTIDASE"/>
    <property type="match status" value="1"/>
</dbReference>
<organism evidence="1 2">
    <name type="scientific">Rufibacter tibetensis</name>
    <dbReference type="NCBI Taxonomy" id="512763"/>
    <lineage>
        <taxon>Bacteria</taxon>
        <taxon>Pseudomonadati</taxon>
        <taxon>Bacteroidota</taxon>
        <taxon>Cytophagia</taxon>
        <taxon>Cytophagales</taxon>
        <taxon>Hymenobacteraceae</taxon>
        <taxon>Rufibacter</taxon>
    </lineage>
</organism>
<dbReference type="PROSITE" id="PS51365">
    <property type="entry name" value="RENAL_DIPEPTIDASE_2"/>
    <property type="match status" value="1"/>
</dbReference>
<evidence type="ECO:0000313" key="2">
    <source>
        <dbReference type="Proteomes" id="UP000061382"/>
    </source>
</evidence>
<dbReference type="STRING" id="512763.DC20_08830"/>
<reference evidence="1 2" key="1">
    <citation type="submission" date="2015-08" db="EMBL/GenBank/DDBJ databases">
        <title>Complete genome sequence of Rufibacter tibetensis strain 1351t, a radiation-resistant bacterium from tibet plateau.</title>
        <authorList>
            <person name="Dai J."/>
        </authorList>
    </citation>
    <scope>NUCLEOTIDE SEQUENCE [LARGE SCALE GENOMIC DNA]</scope>
    <source>
        <strain evidence="1 2">1351</strain>
    </source>
</reference>
<dbReference type="Proteomes" id="UP000061382">
    <property type="component" value="Chromosome"/>
</dbReference>
<keyword evidence="2" id="KW-1185">Reference proteome</keyword>
<dbReference type="PATRIC" id="fig|512763.3.peg.1944"/>
<dbReference type="PANTHER" id="PTHR10443:SF12">
    <property type="entry name" value="DIPEPTIDASE"/>
    <property type="match status" value="1"/>
</dbReference>
<dbReference type="GO" id="GO:0070573">
    <property type="term" value="F:metallodipeptidase activity"/>
    <property type="evidence" value="ECO:0007669"/>
    <property type="project" value="InterPro"/>
</dbReference>
<dbReference type="InterPro" id="IPR008257">
    <property type="entry name" value="Pept_M19"/>
</dbReference>
<dbReference type="RefSeq" id="WP_062543499.1">
    <property type="nucleotide sequence ID" value="NZ_CP012643.1"/>
</dbReference>
<dbReference type="Gene3D" id="3.20.20.140">
    <property type="entry name" value="Metal-dependent hydrolases"/>
    <property type="match status" value="1"/>
</dbReference>
<evidence type="ECO:0000313" key="1">
    <source>
        <dbReference type="EMBL" id="ALI99062.1"/>
    </source>
</evidence>
<dbReference type="SUPFAM" id="SSF51556">
    <property type="entry name" value="Metallo-dependent hydrolases"/>
    <property type="match status" value="1"/>
</dbReference>
<dbReference type="KEGG" id="rti:DC20_08830"/>
<dbReference type="InterPro" id="IPR032466">
    <property type="entry name" value="Metal_Hydrolase"/>
</dbReference>
<dbReference type="GO" id="GO:0006508">
    <property type="term" value="P:proteolysis"/>
    <property type="evidence" value="ECO:0007669"/>
    <property type="project" value="InterPro"/>
</dbReference>
<dbReference type="Pfam" id="PF01244">
    <property type="entry name" value="Peptidase_M19"/>
    <property type="match status" value="1"/>
</dbReference>
<proteinExistence type="predicted"/>
<gene>
    <name evidence="1" type="ORF">DC20_08830</name>
</gene>
<accession>A0A0P0CXE2</accession>
<name>A0A0P0CXE2_9BACT</name>